<gene>
    <name evidence="2" type="ORF">DY000_02015828</name>
</gene>
<dbReference type="Proteomes" id="UP000266723">
    <property type="component" value="Unassembled WGS sequence"/>
</dbReference>
<organism evidence="2 3">
    <name type="scientific">Brassica cretica</name>
    <name type="common">Mustard</name>
    <dbReference type="NCBI Taxonomy" id="69181"/>
    <lineage>
        <taxon>Eukaryota</taxon>
        <taxon>Viridiplantae</taxon>
        <taxon>Streptophyta</taxon>
        <taxon>Embryophyta</taxon>
        <taxon>Tracheophyta</taxon>
        <taxon>Spermatophyta</taxon>
        <taxon>Magnoliopsida</taxon>
        <taxon>eudicotyledons</taxon>
        <taxon>Gunneridae</taxon>
        <taxon>Pentapetalae</taxon>
        <taxon>rosids</taxon>
        <taxon>malvids</taxon>
        <taxon>Brassicales</taxon>
        <taxon>Brassicaceae</taxon>
        <taxon>Brassiceae</taxon>
        <taxon>Brassica</taxon>
    </lineage>
</organism>
<comment type="caution">
    <text evidence="2">The sequence shown here is derived from an EMBL/GenBank/DDBJ whole genome shotgun (WGS) entry which is preliminary data.</text>
</comment>
<dbReference type="EMBL" id="QGKV02000759">
    <property type="protein sequence ID" value="KAF3564204.1"/>
    <property type="molecule type" value="Genomic_DNA"/>
</dbReference>
<evidence type="ECO:0000256" key="1">
    <source>
        <dbReference type="SAM" id="MobiDB-lite"/>
    </source>
</evidence>
<feature type="compositionally biased region" description="Polar residues" evidence="1">
    <location>
        <begin position="105"/>
        <end position="120"/>
    </location>
</feature>
<evidence type="ECO:0000313" key="2">
    <source>
        <dbReference type="EMBL" id="KAF3564204.1"/>
    </source>
</evidence>
<keyword evidence="3" id="KW-1185">Reference proteome</keyword>
<name>A0ABQ7CXP0_BRACR</name>
<reference evidence="2 3" key="1">
    <citation type="journal article" date="2020" name="BMC Genomics">
        <title>Intraspecific diversification of the crop wild relative Brassica cretica Lam. using demographic model selection.</title>
        <authorList>
            <person name="Kioukis A."/>
            <person name="Michalopoulou V.A."/>
            <person name="Briers L."/>
            <person name="Pirintsos S."/>
            <person name="Studholme D.J."/>
            <person name="Pavlidis P."/>
            <person name="Sarris P.F."/>
        </authorList>
    </citation>
    <scope>NUCLEOTIDE SEQUENCE [LARGE SCALE GENOMIC DNA]</scope>
    <source>
        <strain evidence="3">cv. PFS-1207/04</strain>
    </source>
</reference>
<feature type="compositionally biased region" description="Basic and acidic residues" evidence="1">
    <location>
        <begin position="278"/>
        <end position="291"/>
    </location>
</feature>
<protein>
    <submittedName>
        <fullName evidence="2">Uncharacterized protein</fullName>
    </submittedName>
</protein>
<proteinExistence type="predicted"/>
<feature type="region of interest" description="Disordered" evidence="1">
    <location>
        <begin position="73"/>
        <end position="161"/>
    </location>
</feature>
<sequence>MAVDEQDELPEAAQREAEFQRQIDDLQGQVTGLHQTREVTNPELSSEFQILKEKLKEHSKQLEQSAEKLSQLESENLTLRDENQTLNTASNKKRRFWTRVRPMSNLETPNSETGANSPTTAPGGDTSTRENARDAQAYDVEDSDLEPEPDKETSDRAARTESPMIAHLHKMFSDRLDAIQLMNRPIEKAEGMAVSTWPDISHLSVSRPELINVLRQMGQQVKWPQNIKAPNCFRNPGFWCEFHRDHGHKTEECVALKIEVNELLWKGHLREFLSEKAKSHLSKETTGKPTEDAPVSPPRQDRVIHVVGEKYSVIQFLQTPGRTPASGSPLEGTPVPRIPAVEFSGSGPMIAPLPPGNGKLLIRRTFHISEYGRV</sequence>
<feature type="region of interest" description="Disordered" evidence="1">
    <location>
        <begin position="278"/>
        <end position="298"/>
    </location>
</feature>
<feature type="compositionally biased region" description="Basic and acidic residues" evidence="1">
    <location>
        <begin position="148"/>
        <end position="159"/>
    </location>
</feature>
<accession>A0ABQ7CXP0</accession>
<evidence type="ECO:0000313" key="3">
    <source>
        <dbReference type="Proteomes" id="UP000266723"/>
    </source>
</evidence>